<evidence type="ECO:0000313" key="5">
    <source>
        <dbReference type="Proteomes" id="UP000807716"/>
    </source>
</evidence>
<dbReference type="Proteomes" id="UP000807716">
    <property type="component" value="Unassembled WGS sequence"/>
</dbReference>
<reference evidence="4" key="1">
    <citation type="journal article" date="2020" name="Fungal Divers.">
        <title>Resolving the Mortierellaceae phylogeny through synthesis of multi-gene phylogenetics and phylogenomics.</title>
        <authorList>
            <person name="Vandepol N."/>
            <person name="Liber J."/>
            <person name="Desiro A."/>
            <person name="Na H."/>
            <person name="Kennedy M."/>
            <person name="Barry K."/>
            <person name="Grigoriev I.V."/>
            <person name="Miller A.N."/>
            <person name="O'Donnell K."/>
            <person name="Stajich J.E."/>
            <person name="Bonito G."/>
        </authorList>
    </citation>
    <scope>NUCLEOTIDE SEQUENCE</scope>
    <source>
        <strain evidence="4">BC1065</strain>
    </source>
</reference>
<dbReference type="InterPro" id="IPR001245">
    <property type="entry name" value="Ser-Thr/Tyr_kinase_cat_dom"/>
</dbReference>
<feature type="compositionally biased region" description="Polar residues" evidence="2">
    <location>
        <begin position="234"/>
        <end position="244"/>
    </location>
</feature>
<dbReference type="InterPro" id="IPR050767">
    <property type="entry name" value="Sel1_AlgK"/>
</dbReference>
<evidence type="ECO:0000256" key="1">
    <source>
        <dbReference type="ARBA" id="ARBA00038101"/>
    </source>
</evidence>
<dbReference type="Pfam" id="PF07714">
    <property type="entry name" value="PK_Tyr_Ser-Thr"/>
    <property type="match status" value="1"/>
</dbReference>
<evidence type="ECO:0000313" key="4">
    <source>
        <dbReference type="EMBL" id="KAG0251776.1"/>
    </source>
</evidence>
<feature type="non-terminal residue" evidence="4">
    <location>
        <position position="614"/>
    </location>
</feature>
<dbReference type="InterPro" id="IPR008271">
    <property type="entry name" value="Ser/Thr_kinase_AS"/>
</dbReference>
<dbReference type="PANTHER" id="PTHR11102:SF160">
    <property type="entry name" value="ERAD-ASSOCIATED E3 UBIQUITIN-PROTEIN LIGASE COMPONENT HRD3"/>
    <property type="match status" value="1"/>
</dbReference>
<gene>
    <name evidence="4" type="ORF">DFQ27_008558</name>
</gene>
<dbReference type="InterPro" id="IPR000719">
    <property type="entry name" value="Prot_kinase_dom"/>
</dbReference>
<dbReference type="EMBL" id="JAAAJB010000720">
    <property type="protein sequence ID" value="KAG0251776.1"/>
    <property type="molecule type" value="Genomic_DNA"/>
</dbReference>
<feature type="region of interest" description="Disordered" evidence="2">
    <location>
        <begin position="193"/>
        <end position="215"/>
    </location>
</feature>
<accession>A0A9P6PSU5</accession>
<dbReference type="PANTHER" id="PTHR11102">
    <property type="entry name" value="SEL-1-LIKE PROTEIN"/>
    <property type="match status" value="1"/>
</dbReference>
<dbReference type="PROSITE" id="PS50011">
    <property type="entry name" value="PROTEIN_KINASE_DOM"/>
    <property type="match status" value="1"/>
</dbReference>
<proteinExistence type="inferred from homology"/>
<dbReference type="SUPFAM" id="SSF56112">
    <property type="entry name" value="Protein kinase-like (PK-like)"/>
    <property type="match status" value="1"/>
</dbReference>
<dbReference type="Gene3D" id="1.25.40.10">
    <property type="entry name" value="Tetratricopeptide repeat domain"/>
    <property type="match status" value="2"/>
</dbReference>
<dbReference type="PROSITE" id="PS00108">
    <property type="entry name" value="PROTEIN_KINASE_ST"/>
    <property type="match status" value="1"/>
</dbReference>
<feature type="compositionally biased region" description="Polar residues" evidence="2">
    <location>
        <begin position="252"/>
        <end position="276"/>
    </location>
</feature>
<feature type="domain" description="Protein kinase" evidence="3">
    <location>
        <begin position="1"/>
        <end position="212"/>
    </location>
</feature>
<dbReference type="SMART" id="SM00220">
    <property type="entry name" value="S_TKc"/>
    <property type="match status" value="1"/>
</dbReference>
<dbReference type="AlphaFoldDB" id="A0A9P6PSU5"/>
<dbReference type="SMART" id="SM00671">
    <property type="entry name" value="SEL1"/>
    <property type="match status" value="9"/>
</dbReference>
<dbReference type="GO" id="GO:0005524">
    <property type="term" value="F:ATP binding"/>
    <property type="evidence" value="ECO:0007669"/>
    <property type="project" value="InterPro"/>
</dbReference>
<dbReference type="InterPro" id="IPR011009">
    <property type="entry name" value="Kinase-like_dom_sf"/>
</dbReference>
<dbReference type="SUPFAM" id="SSF81901">
    <property type="entry name" value="HCP-like"/>
    <property type="match status" value="2"/>
</dbReference>
<dbReference type="OrthoDB" id="27934at2759"/>
<dbReference type="PRINTS" id="PR00109">
    <property type="entry name" value="TYRKINASE"/>
</dbReference>
<dbReference type="Pfam" id="PF08238">
    <property type="entry name" value="Sel1"/>
    <property type="match status" value="9"/>
</dbReference>
<evidence type="ECO:0000256" key="2">
    <source>
        <dbReference type="SAM" id="MobiDB-lite"/>
    </source>
</evidence>
<dbReference type="InterPro" id="IPR006597">
    <property type="entry name" value="Sel1-like"/>
</dbReference>
<feature type="region of interest" description="Disordered" evidence="2">
    <location>
        <begin position="234"/>
        <end position="276"/>
    </location>
</feature>
<sequence>MLDTLRDRHIIQFYGTRYHKGMLVLIMDYAEGGSLAKAIDRSRLGHDDWPTKTRLAQEMARGLYYIHQNNIVHRDLKSANVLLTKYMEVKLCDFGLAMTKTKSSSKSSTSFAGTLRWMAPEVFGRKPQYSAKSDMYALGMVMWEMAANSTMPFSDQSDNSEVRELVKGGEREELPENTPAVYRYWVERCWEHDPTKRPDADDMTADDEAPGMASMMNNPSLSISFSESMMGKLTISSPSSTAQSVPGAVTLESGTRSSDSNEARSSISTSWPSASQTPSERARALIILIEDAENNNVAAQVELAGLYAKGNWVVKDEDESFRWYMRAAEQGHVAAQFIVGELFMSGRGTPVSRTAAVVWYRRAAEKNHAEAQNKLGWMYLNGQGIEQEALSLYRKSAEQGNADAQNSLGSMYMLGQGVEQDYAEALSWLRKSAEQGNASAQNSIGWMCWQGQGVDQNYAKALSWLRKSANQGHSDAQNSLGEMYLQGKGVEQDYAEALSWFRKSAEQENVDAQGNLGWMYLEGNGVEQDYAEALSWLRKSAEQGDTSAQGSIGWMYLEDQDYAEALSWLRKSAEQGDAGAQFNLGWMHMQGLGVKQDYAEALSWFRKSAEQGNA</sequence>
<name>A0A9P6PSU5_9FUNG</name>
<keyword evidence="5" id="KW-1185">Reference proteome</keyword>
<evidence type="ECO:0000259" key="3">
    <source>
        <dbReference type="PROSITE" id="PS50011"/>
    </source>
</evidence>
<dbReference type="GO" id="GO:0004672">
    <property type="term" value="F:protein kinase activity"/>
    <property type="evidence" value="ECO:0007669"/>
    <property type="project" value="InterPro"/>
</dbReference>
<dbReference type="InterPro" id="IPR011990">
    <property type="entry name" value="TPR-like_helical_dom_sf"/>
</dbReference>
<organism evidence="4 5">
    <name type="scientific">Actinomortierella ambigua</name>
    <dbReference type="NCBI Taxonomy" id="1343610"/>
    <lineage>
        <taxon>Eukaryota</taxon>
        <taxon>Fungi</taxon>
        <taxon>Fungi incertae sedis</taxon>
        <taxon>Mucoromycota</taxon>
        <taxon>Mortierellomycotina</taxon>
        <taxon>Mortierellomycetes</taxon>
        <taxon>Mortierellales</taxon>
        <taxon>Mortierellaceae</taxon>
        <taxon>Actinomortierella</taxon>
    </lineage>
</organism>
<dbReference type="Gene3D" id="1.10.510.10">
    <property type="entry name" value="Transferase(Phosphotransferase) domain 1"/>
    <property type="match status" value="1"/>
</dbReference>
<comment type="caution">
    <text evidence="4">The sequence shown here is derived from an EMBL/GenBank/DDBJ whole genome shotgun (WGS) entry which is preliminary data.</text>
</comment>
<protein>
    <recommendedName>
        <fullName evidence="3">Protein kinase domain-containing protein</fullName>
    </recommendedName>
</protein>
<comment type="similarity">
    <text evidence="1">Belongs to the sel-1 family.</text>
</comment>